<keyword evidence="2 5" id="KW-0812">Transmembrane</keyword>
<evidence type="ECO:0000256" key="4">
    <source>
        <dbReference type="ARBA" id="ARBA00023136"/>
    </source>
</evidence>
<sequence>MSSGLKQMAVDCLAPATLAAVVAFWYFAPASVVDNPWTLLIVSSVVTVFVLGLELVFERHEGWRINRQELLTDLFYFILINTVIQRLASMLNEEPLRALKASWGIATPWAAELPFLAQVLLVWSVWEFGQYWMHRLMHNWEPFWLTHAPHHHITQLNAMKGAVGNPIELFLISLGVVALFDVSPATYLCAFSAGNVVSTFNHANVRSNPPLFYSFFFTSIRHHSYHHSVGYENTRCNYGNAIILFDRILGTYKEGEGVLVGQDDRRRLTIWEQFMFPFKPLVAMIERRRNGSSAAG</sequence>
<dbReference type="GO" id="GO:0016020">
    <property type="term" value="C:membrane"/>
    <property type="evidence" value="ECO:0007669"/>
    <property type="project" value="UniProtKB-SubCell"/>
</dbReference>
<feature type="transmembrane region" description="Helical" evidence="5">
    <location>
        <begin position="37"/>
        <end position="57"/>
    </location>
</feature>
<gene>
    <name evidence="7" type="ORF">AQZ52_13270</name>
</gene>
<dbReference type="Proteomes" id="UP000058012">
    <property type="component" value="Unassembled WGS sequence"/>
</dbReference>
<feature type="transmembrane region" description="Helical" evidence="5">
    <location>
        <begin position="12"/>
        <end position="31"/>
    </location>
</feature>
<keyword evidence="3 5" id="KW-1133">Transmembrane helix</keyword>
<dbReference type="Pfam" id="PF04116">
    <property type="entry name" value="FA_hydroxylase"/>
    <property type="match status" value="1"/>
</dbReference>
<feature type="transmembrane region" description="Helical" evidence="5">
    <location>
        <begin position="108"/>
        <end position="126"/>
    </location>
</feature>
<dbReference type="InterPro" id="IPR006694">
    <property type="entry name" value="Fatty_acid_hydroxylase"/>
</dbReference>
<reference evidence="7 8" key="1">
    <citation type="submission" date="2015-10" db="EMBL/GenBank/DDBJ databases">
        <title>Draft genome sequence of Novosphingobium fuchskuhlense DSM 25065 isolated from a surface water sample of the southwest basin of Lake Grosse Fuchskuhle.</title>
        <authorList>
            <person name="Ruckert C."/>
            <person name="Winkler A."/>
            <person name="Glaeser J."/>
            <person name="Grossart H.-P."/>
            <person name="Kalinowski J."/>
            <person name="Glaeser S."/>
        </authorList>
    </citation>
    <scope>NUCLEOTIDE SEQUENCE [LARGE SCALE GENOMIC DNA]</scope>
    <source>
        <strain evidence="7 8">FNE08-7</strain>
    </source>
</reference>
<name>A0A124JU28_9SPHN</name>
<dbReference type="STRING" id="1117702.AQZ52_13270"/>
<protein>
    <submittedName>
        <fullName evidence="7">Sterol desaturase</fullName>
    </submittedName>
</protein>
<dbReference type="PANTHER" id="PTHR11863">
    <property type="entry name" value="STEROL DESATURASE"/>
    <property type="match status" value="1"/>
</dbReference>
<evidence type="ECO:0000256" key="5">
    <source>
        <dbReference type="SAM" id="Phobius"/>
    </source>
</evidence>
<evidence type="ECO:0000256" key="1">
    <source>
        <dbReference type="ARBA" id="ARBA00004370"/>
    </source>
</evidence>
<keyword evidence="4 5" id="KW-0472">Membrane</keyword>
<dbReference type="GO" id="GO:0005506">
    <property type="term" value="F:iron ion binding"/>
    <property type="evidence" value="ECO:0007669"/>
    <property type="project" value="InterPro"/>
</dbReference>
<feature type="domain" description="Fatty acid hydroxylase" evidence="6">
    <location>
        <begin position="120"/>
        <end position="251"/>
    </location>
</feature>
<comment type="subcellular location">
    <subcellularLocation>
        <location evidence="1">Membrane</location>
    </subcellularLocation>
</comment>
<dbReference type="GO" id="GO:0008610">
    <property type="term" value="P:lipid biosynthetic process"/>
    <property type="evidence" value="ECO:0007669"/>
    <property type="project" value="InterPro"/>
</dbReference>
<evidence type="ECO:0000313" key="8">
    <source>
        <dbReference type="Proteomes" id="UP000058012"/>
    </source>
</evidence>
<dbReference type="InterPro" id="IPR050307">
    <property type="entry name" value="Sterol_Desaturase_Related"/>
</dbReference>
<evidence type="ECO:0000256" key="3">
    <source>
        <dbReference type="ARBA" id="ARBA00022989"/>
    </source>
</evidence>
<accession>A0A124JU28</accession>
<evidence type="ECO:0000259" key="6">
    <source>
        <dbReference type="Pfam" id="PF04116"/>
    </source>
</evidence>
<dbReference type="EMBL" id="LLZS01000008">
    <property type="protein sequence ID" value="KUR70802.1"/>
    <property type="molecule type" value="Genomic_DNA"/>
</dbReference>
<proteinExistence type="predicted"/>
<dbReference type="GO" id="GO:0016491">
    <property type="term" value="F:oxidoreductase activity"/>
    <property type="evidence" value="ECO:0007669"/>
    <property type="project" value="InterPro"/>
</dbReference>
<dbReference type="AlphaFoldDB" id="A0A124JU28"/>
<evidence type="ECO:0000256" key="2">
    <source>
        <dbReference type="ARBA" id="ARBA00022692"/>
    </source>
</evidence>
<comment type="caution">
    <text evidence="7">The sequence shown here is derived from an EMBL/GenBank/DDBJ whole genome shotgun (WGS) entry which is preliminary data.</text>
</comment>
<dbReference type="OrthoDB" id="9770329at2"/>
<dbReference type="RefSeq" id="WP_067911571.1">
    <property type="nucleotide sequence ID" value="NZ_KQ954245.1"/>
</dbReference>
<keyword evidence="8" id="KW-1185">Reference proteome</keyword>
<evidence type="ECO:0000313" key="7">
    <source>
        <dbReference type="EMBL" id="KUR70802.1"/>
    </source>
</evidence>
<organism evidence="7 8">
    <name type="scientific">Novosphingobium fuchskuhlense</name>
    <dbReference type="NCBI Taxonomy" id="1117702"/>
    <lineage>
        <taxon>Bacteria</taxon>
        <taxon>Pseudomonadati</taxon>
        <taxon>Pseudomonadota</taxon>
        <taxon>Alphaproteobacteria</taxon>
        <taxon>Sphingomonadales</taxon>
        <taxon>Sphingomonadaceae</taxon>
        <taxon>Novosphingobium</taxon>
    </lineage>
</organism>
<feature type="transmembrane region" description="Helical" evidence="5">
    <location>
        <begin position="69"/>
        <end position="88"/>
    </location>
</feature>